<name>A0A4R7BIQ3_9HYPH</name>
<comment type="caution">
    <text evidence="2">The sequence shown here is derived from an EMBL/GenBank/DDBJ whole genome shotgun (WGS) entry which is preliminary data.</text>
</comment>
<proteinExistence type="predicted"/>
<keyword evidence="1" id="KW-1133">Transmembrane helix</keyword>
<gene>
    <name evidence="2" type="ORF">EV668_4755</name>
</gene>
<evidence type="ECO:0000313" key="2">
    <source>
        <dbReference type="EMBL" id="TDR85210.1"/>
    </source>
</evidence>
<keyword evidence="1" id="KW-0812">Transmembrane</keyword>
<dbReference type="RefSeq" id="WP_245513434.1">
    <property type="nucleotide sequence ID" value="NZ_SNZR01000018.1"/>
</dbReference>
<protein>
    <recommendedName>
        <fullName evidence="4">DUF1640 domain-containing protein</fullName>
    </recommendedName>
</protein>
<dbReference type="AlphaFoldDB" id="A0A4R7BIQ3"/>
<keyword evidence="1" id="KW-0472">Membrane</keyword>
<dbReference type="Proteomes" id="UP000295122">
    <property type="component" value="Unassembled WGS sequence"/>
</dbReference>
<keyword evidence="3" id="KW-1185">Reference proteome</keyword>
<evidence type="ECO:0000256" key="1">
    <source>
        <dbReference type="SAM" id="Phobius"/>
    </source>
</evidence>
<reference evidence="2 3" key="1">
    <citation type="submission" date="2019-03" db="EMBL/GenBank/DDBJ databases">
        <title>Genomic Encyclopedia of Type Strains, Phase IV (KMG-IV): sequencing the most valuable type-strain genomes for metagenomic binning, comparative biology and taxonomic classification.</title>
        <authorList>
            <person name="Goeker M."/>
        </authorList>
    </citation>
    <scope>NUCLEOTIDE SEQUENCE [LARGE SCALE GENOMIC DNA]</scope>
    <source>
        <strain evidence="2 3">DSM 25903</strain>
    </source>
</reference>
<sequence>MGHAYAFDTLGYARALEDAGVERRQAEAHATAARTFILAEVATKADIESLSAKIAHTRTSLRSEIKHEILKGVVMICGFVTALAAGLGVVAKILLG</sequence>
<organism evidence="2 3">
    <name type="scientific">Enterovirga rhinocerotis</name>
    <dbReference type="NCBI Taxonomy" id="1339210"/>
    <lineage>
        <taxon>Bacteria</taxon>
        <taxon>Pseudomonadati</taxon>
        <taxon>Pseudomonadota</taxon>
        <taxon>Alphaproteobacteria</taxon>
        <taxon>Hyphomicrobiales</taxon>
        <taxon>Methylobacteriaceae</taxon>
        <taxon>Enterovirga</taxon>
    </lineage>
</organism>
<evidence type="ECO:0008006" key="4">
    <source>
        <dbReference type="Google" id="ProtNLM"/>
    </source>
</evidence>
<accession>A0A4R7BIQ3</accession>
<dbReference type="EMBL" id="SNZR01000018">
    <property type="protein sequence ID" value="TDR85210.1"/>
    <property type="molecule type" value="Genomic_DNA"/>
</dbReference>
<feature type="transmembrane region" description="Helical" evidence="1">
    <location>
        <begin position="72"/>
        <end position="95"/>
    </location>
</feature>
<evidence type="ECO:0000313" key="3">
    <source>
        <dbReference type="Proteomes" id="UP000295122"/>
    </source>
</evidence>